<dbReference type="Proteomes" id="UP000283630">
    <property type="component" value="Unassembled WGS sequence"/>
</dbReference>
<organism evidence="3 4">
    <name type="scientific">Dorea formicigenerans</name>
    <dbReference type="NCBI Taxonomy" id="39486"/>
    <lineage>
        <taxon>Bacteria</taxon>
        <taxon>Bacillati</taxon>
        <taxon>Bacillota</taxon>
        <taxon>Clostridia</taxon>
        <taxon>Lachnospirales</taxon>
        <taxon>Lachnospiraceae</taxon>
        <taxon>Dorea</taxon>
    </lineage>
</organism>
<sequence length="69" mass="7990">MHDFLDKVKEVFDREWSGEEKVLIMLCCVLLGVIYGFLISPIKKGISVGNNNGNNYNEFADDYWLDDEE</sequence>
<evidence type="ECO:0000313" key="4">
    <source>
        <dbReference type="Proteomes" id="UP000266376"/>
    </source>
</evidence>
<reference evidence="4 5" key="1">
    <citation type="submission" date="2018-08" db="EMBL/GenBank/DDBJ databases">
        <title>A genome reference for cultivated species of the human gut microbiota.</title>
        <authorList>
            <person name="Zou Y."/>
            <person name="Xue W."/>
            <person name="Luo G."/>
        </authorList>
    </citation>
    <scope>NUCLEOTIDE SEQUENCE [LARGE SCALE GENOMIC DNA]</scope>
    <source>
        <strain evidence="3 4">AF12-11</strain>
        <strain evidence="2 5">AF19-4AC</strain>
    </source>
</reference>
<evidence type="ECO:0000256" key="1">
    <source>
        <dbReference type="SAM" id="Phobius"/>
    </source>
</evidence>
<dbReference type="Proteomes" id="UP000266376">
    <property type="component" value="Unassembled WGS sequence"/>
</dbReference>
<accession>A0A395XMQ1</accession>
<feature type="transmembrane region" description="Helical" evidence="1">
    <location>
        <begin position="22"/>
        <end position="42"/>
    </location>
</feature>
<dbReference type="AlphaFoldDB" id="A0A395XMQ1"/>
<dbReference type="RefSeq" id="WP_118146343.1">
    <property type="nucleotide sequence ID" value="NZ_QRWH01000027.1"/>
</dbReference>
<comment type="caution">
    <text evidence="3">The sequence shown here is derived from an EMBL/GenBank/DDBJ whole genome shotgun (WGS) entry which is preliminary data.</text>
</comment>
<evidence type="ECO:0000313" key="5">
    <source>
        <dbReference type="Proteomes" id="UP000283630"/>
    </source>
</evidence>
<proteinExistence type="predicted"/>
<keyword evidence="1" id="KW-0812">Transmembrane</keyword>
<protein>
    <submittedName>
        <fullName evidence="3">Uncharacterized protein</fullName>
    </submittedName>
</protein>
<name>A0A395XMQ1_9FIRM</name>
<dbReference type="EMBL" id="QSAJ01000019">
    <property type="protein sequence ID" value="RGW53024.1"/>
    <property type="molecule type" value="Genomic_DNA"/>
</dbReference>
<keyword evidence="1" id="KW-1133">Transmembrane helix</keyword>
<keyword evidence="1" id="KW-0472">Membrane</keyword>
<evidence type="ECO:0000313" key="3">
    <source>
        <dbReference type="EMBL" id="RGW53024.1"/>
    </source>
</evidence>
<gene>
    <name evidence="3" type="ORF">DWV67_08990</name>
    <name evidence="2" type="ORF">DWX53_16120</name>
</gene>
<dbReference type="EMBL" id="QRWH01000027">
    <property type="protein sequence ID" value="RGT06278.1"/>
    <property type="molecule type" value="Genomic_DNA"/>
</dbReference>
<evidence type="ECO:0000313" key="2">
    <source>
        <dbReference type="EMBL" id="RGT06278.1"/>
    </source>
</evidence>